<evidence type="ECO:0000313" key="1">
    <source>
        <dbReference type="EMBL" id="ETK78154.1"/>
    </source>
</evidence>
<dbReference type="Proteomes" id="UP000053236">
    <property type="component" value="Unassembled WGS sequence"/>
</dbReference>
<accession>W2G5E7</accession>
<protein>
    <submittedName>
        <fullName evidence="1">Uncharacterized protein</fullName>
    </submittedName>
</protein>
<reference evidence="1" key="1">
    <citation type="submission" date="2013-11" db="EMBL/GenBank/DDBJ databases">
        <title>The Genome Sequence of Phytophthora parasitica CJ02B3.</title>
        <authorList>
            <consortium name="The Broad Institute Genomics Platform"/>
            <person name="Russ C."/>
            <person name="Tyler B."/>
            <person name="Panabieres F."/>
            <person name="Shan W."/>
            <person name="Tripathy S."/>
            <person name="Grunwald N."/>
            <person name="Machado M."/>
            <person name="Johnson C.S."/>
            <person name="Arredondo F."/>
            <person name="Hong C."/>
            <person name="Coffey M."/>
            <person name="Young S.K."/>
            <person name="Zeng Q."/>
            <person name="Gargeya S."/>
            <person name="Fitzgerald M."/>
            <person name="Abouelleil A."/>
            <person name="Alvarado L."/>
            <person name="Chapman S.B."/>
            <person name="Gainer-Dewar J."/>
            <person name="Goldberg J."/>
            <person name="Griggs A."/>
            <person name="Gujja S."/>
            <person name="Hansen M."/>
            <person name="Howarth C."/>
            <person name="Imamovic A."/>
            <person name="Ireland A."/>
            <person name="Larimer J."/>
            <person name="McCowan C."/>
            <person name="Murphy C."/>
            <person name="Pearson M."/>
            <person name="Poon T.W."/>
            <person name="Priest M."/>
            <person name="Roberts A."/>
            <person name="Saif S."/>
            <person name="Shea T."/>
            <person name="Sykes S."/>
            <person name="Wortman J."/>
            <person name="Nusbaum C."/>
            <person name="Birren B."/>
        </authorList>
    </citation>
    <scope>NUCLEOTIDE SEQUENCE [LARGE SCALE GENOMIC DNA]</scope>
    <source>
        <strain evidence="1">CJ02B3</strain>
    </source>
</reference>
<organism evidence="1">
    <name type="scientific">Phytophthora nicotianae</name>
    <name type="common">Potato buckeye rot agent</name>
    <name type="synonym">Phytophthora parasitica</name>
    <dbReference type="NCBI Taxonomy" id="4792"/>
    <lineage>
        <taxon>Eukaryota</taxon>
        <taxon>Sar</taxon>
        <taxon>Stramenopiles</taxon>
        <taxon>Oomycota</taxon>
        <taxon>Peronosporomycetes</taxon>
        <taxon>Peronosporales</taxon>
        <taxon>Peronosporaceae</taxon>
        <taxon>Phytophthora</taxon>
    </lineage>
</organism>
<proteinExistence type="predicted"/>
<gene>
    <name evidence="1" type="ORF">L915_15769</name>
</gene>
<dbReference type="AlphaFoldDB" id="W2G5E7"/>
<name>W2G5E7_PHYNI</name>
<sequence>MTIWTIDGVQKGSTIMQSRTRARVHSSFMQRAPSPMQRSDVSILFTERHHDACLAAFNLAIGFRQHAGVTIA</sequence>
<dbReference type="EMBL" id="KI688270">
    <property type="protein sequence ID" value="ETK78154.1"/>
    <property type="molecule type" value="Genomic_DNA"/>
</dbReference>
<dbReference type="VEuPathDB" id="FungiDB:PPTG_23794"/>